<keyword evidence="4" id="KW-1185">Reference proteome</keyword>
<evidence type="ECO:0000256" key="2">
    <source>
        <dbReference type="SAM" id="SignalP"/>
    </source>
</evidence>
<organism evidence="3 4">
    <name type="scientific">Demequina mangrovi</name>
    <dbReference type="NCBI Taxonomy" id="1043493"/>
    <lineage>
        <taxon>Bacteria</taxon>
        <taxon>Bacillati</taxon>
        <taxon>Actinomycetota</taxon>
        <taxon>Actinomycetes</taxon>
        <taxon>Micrococcales</taxon>
        <taxon>Demequinaceae</taxon>
        <taxon>Demequina</taxon>
    </lineage>
</organism>
<evidence type="ECO:0000313" key="4">
    <source>
        <dbReference type="Proteomes" id="UP000183315"/>
    </source>
</evidence>
<feature type="chain" id="PRO_5039141690" description="Lipoprotein" evidence="2">
    <location>
        <begin position="27"/>
        <end position="178"/>
    </location>
</feature>
<dbReference type="RefSeq" id="WP_042214724.1">
    <property type="nucleotide sequence ID" value="NZ_BBLU01000007.1"/>
</dbReference>
<dbReference type="Proteomes" id="UP000183315">
    <property type="component" value="Unassembled WGS sequence"/>
</dbReference>
<evidence type="ECO:0008006" key="5">
    <source>
        <dbReference type="Google" id="ProtNLM"/>
    </source>
</evidence>
<sequence>MTIDLRRAAACLSATAALTFALAGCAADDPPQAAATETPPVAASSTPAPSANDAATSHVVDGIAEPAADQAAALAAYVAIGQEQIPTLMELAPGIYSEITIRGEGDNTLVFEYTYADQVDADVAAAGIDVMASTFQEMTASVIIPEMLTYGITADPQVAYTYLNADGSLIWSQAFGEE</sequence>
<dbReference type="OrthoDB" id="5124424at2"/>
<dbReference type="EMBL" id="FNZI01000005">
    <property type="protein sequence ID" value="SEJ58517.1"/>
    <property type="molecule type" value="Genomic_DNA"/>
</dbReference>
<evidence type="ECO:0000256" key="1">
    <source>
        <dbReference type="SAM" id="MobiDB-lite"/>
    </source>
</evidence>
<gene>
    <name evidence="3" type="ORF">SAMN05421637_2305</name>
</gene>
<proteinExistence type="predicted"/>
<dbReference type="AlphaFoldDB" id="A0A1H7A3P0"/>
<reference evidence="4" key="1">
    <citation type="submission" date="2016-10" db="EMBL/GenBank/DDBJ databases">
        <authorList>
            <person name="Varghese N."/>
        </authorList>
    </citation>
    <scope>NUCLEOTIDE SEQUENCE [LARGE SCALE GENOMIC DNA]</scope>
    <source>
        <strain evidence="4">DSM 24868</strain>
    </source>
</reference>
<feature type="region of interest" description="Disordered" evidence="1">
    <location>
        <begin position="29"/>
        <end position="55"/>
    </location>
</feature>
<accession>A0A1H7A3P0</accession>
<dbReference type="eggNOG" id="ENOG50330WU">
    <property type="taxonomic scope" value="Bacteria"/>
</dbReference>
<name>A0A1H7A3P0_9MICO</name>
<evidence type="ECO:0000313" key="3">
    <source>
        <dbReference type="EMBL" id="SEJ58517.1"/>
    </source>
</evidence>
<protein>
    <recommendedName>
        <fullName evidence="5">Lipoprotein</fullName>
    </recommendedName>
</protein>
<feature type="signal peptide" evidence="2">
    <location>
        <begin position="1"/>
        <end position="26"/>
    </location>
</feature>
<keyword evidence="2" id="KW-0732">Signal</keyword>
<dbReference type="PROSITE" id="PS51257">
    <property type="entry name" value="PROKAR_LIPOPROTEIN"/>
    <property type="match status" value="1"/>
</dbReference>